<reference evidence="1 2" key="1">
    <citation type="submission" date="2016-07" db="EMBL/GenBank/DDBJ databases">
        <title>Complete genome sequence of Altererythrobacter dongtanensis KCTC 22672, a type strain with esterase isolated from tidal flat.</title>
        <authorList>
            <person name="Cheng H."/>
            <person name="Wu Y.-H."/>
            <person name="Zhou P."/>
            <person name="Huo Y.-Y."/>
            <person name="Wang C.-S."/>
            <person name="Xu X.-W."/>
        </authorList>
    </citation>
    <scope>NUCLEOTIDE SEQUENCE [LARGE SCALE GENOMIC DNA]</scope>
    <source>
        <strain evidence="1 2">KCTC 22672</strain>
    </source>
</reference>
<dbReference type="KEGG" id="ado:A6F68_02776"/>
<dbReference type="Pfam" id="PF10387">
    <property type="entry name" value="DUF2442"/>
    <property type="match status" value="1"/>
</dbReference>
<gene>
    <name evidence="1" type="ORF">A6F68_02776</name>
</gene>
<dbReference type="RefSeq" id="WP_067681298.1">
    <property type="nucleotide sequence ID" value="NZ_CP016591.1"/>
</dbReference>
<sequence length="86" mass="9274">MTISERLTDERVSDVRCTDDTLTVDLMDGRTISVPLAWFPRLATGTPAQRANWQPCAGGLGIHWPDLDEDLSTAGLLAGNPVPRAA</sequence>
<evidence type="ECO:0008006" key="3">
    <source>
        <dbReference type="Google" id="ProtNLM"/>
    </source>
</evidence>
<dbReference type="AlphaFoldDB" id="A0A1B2AGJ8"/>
<protein>
    <recommendedName>
        <fullName evidence="3">DUF2442 domain-containing protein</fullName>
    </recommendedName>
</protein>
<proteinExistence type="predicted"/>
<accession>A0A1B2AGJ8</accession>
<dbReference type="OrthoDB" id="337884at2"/>
<name>A0A1B2AGJ8_9SPHN</name>
<keyword evidence="2" id="KW-1185">Reference proteome</keyword>
<organism evidence="1 2">
    <name type="scientific">Tsuneonella dongtanensis</name>
    <dbReference type="NCBI Taxonomy" id="692370"/>
    <lineage>
        <taxon>Bacteria</taxon>
        <taxon>Pseudomonadati</taxon>
        <taxon>Pseudomonadota</taxon>
        <taxon>Alphaproteobacteria</taxon>
        <taxon>Sphingomonadales</taxon>
        <taxon>Erythrobacteraceae</taxon>
        <taxon>Tsuneonella</taxon>
    </lineage>
</organism>
<dbReference type="STRING" id="692370.A6F68_02776"/>
<dbReference type="Gene3D" id="3.30.2020.40">
    <property type="entry name" value="Uncharacterised protein PF10387, DUF2442"/>
    <property type="match status" value="1"/>
</dbReference>
<evidence type="ECO:0000313" key="1">
    <source>
        <dbReference type="EMBL" id="ANY21266.1"/>
    </source>
</evidence>
<dbReference type="InterPro" id="IPR018841">
    <property type="entry name" value="DUF2442"/>
</dbReference>
<dbReference type="Proteomes" id="UP000092932">
    <property type="component" value="Chromosome"/>
</dbReference>
<dbReference type="PATRIC" id="fig|692370.5.peg.2785"/>
<evidence type="ECO:0000313" key="2">
    <source>
        <dbReference type="Proteomes" id="UP000092932"/>
    </source>
</evidence>
<dbReference type="EMBL" id="CP016591">
    <property type="protein sequence ID" value="ANY21266.1"/>
    <property type="molecule type" value="Genomic_DNA"/>
</dbReference>